<gene>
    <name evidence="1" type="ORF">DFJ66_0259</name>
</gene>
<dbReference type="Proteomes" id="UP000272729">
    <property type="component" value="Unassembled WGS sequence"/>
</dbReference>
<accession>A0A495WZ09</accession>
<name>A0A495WZ09_9PSEU</name>
<organism evidence="1 2">
    <name type="scientific">Saccharothrix variisporea</name>
    <dbReference type="NCBI Taxonomy" id="543527"/>
    <lineage>
        <taxon>Bacteria</taxon>
        <taxon>Bacillati</taxon>
        <taxon>Actinomycetota</taxon>
        <taxon>Actinomycetes</taxon>
        <taxon>Pseudonocardiales</taxon>
        <taxon>Pseudonocardiaceae</taxon>
        <taxon>Saccharothrix</taxon>
    </lineage>
</organism>
<dbReference type="AlphaFoldDB" id="A0A495WZ09"/>
<reference evidence="1 2" key="1">
    <citation type="submission" date="2018-10" db="EMBL/GenBank/DDBJ databases">
        <title>Sequencing the genomes of 1000 actinobacteria strains.</title>
        <authorList>
            <person name="Klenk H.-P."/>
        </authorList>
    </citation>
    <scope>NUCLEOTIDE SEQUENCE [LARGE SCALE GENOMIC DNA]</scope>
    <source>
        <strain evidence="1 2">DSM 43911</strain>
    </source>
</reference>
<evidence type="ECO:0000313" key="1">
    <source>
        <dbReference type="EMBL" id="RKT67091.1"/>
    </source>
</evidence>
<keyword evidence="2" id="KW-1185">Reference proteome</keyword>
<protein>
    <submittedName>
        <fullName evidence="1">Uncharacterized protein</fullName>
    </submittedName>
</protein>
<proteinExistence type="predicted"/>
<sequence>MSWEQDPQRCVRGEQCAEVEIVEGFRLGGLRASAAPLCLTCERRIREAIMELPGDYVRLALVLGKGGSSGDEAVSASRELPTPLRLGVEALQAEMVDIASTWAEAVAAVSGVAWDTQAVARSRPGVVLDVSVHMLADRLPVLLNLRDVELVEWSKESEPTIRRARCVGDHWADTGGPCAVPHPRVVFHDGRREAVTKDGVEGALDLADLHRRARGLLGVTVRTYRLREACPECGVQALTHVDGADVVDCGHCGVTLEWDEFRRRTDPLAGYDAGAA</sequence>
<dbReference type="EMBL" id="RBXR01000001">
    <property type="protein sequence ID" value="RKT67091.1"/>
    <property type="molecule type" value="Genomic_DNA"/>
</dbReference>
<comment type="caution">
    <text evidence="1">The sequence shown here is derived from an EMBL/GenBank/DDBJ whole genome shotgun (WGS) entry which is preliminary data.</text>
</comment>
<evidence type="ECO:0000313" key="2">
    <source>
        <dbReference type="Proteomes" id="UP000272729"/>
    </source>
</evidence>